<evidence type="ECO:0000313" key="4">
    <source>
        <dbReference type="Proteomes" id="UP000886998"/>
    </source>
</evidence>
<evidence type="ECO:0000259" key="1">
    <source>
        <dbReference type="PROSITE" id="PS50097"/>
    </source>
</evidence>
<dbReference type="AlphaFoldDB" id="A0A8X6Y265"/>
<dbReference type="InterPro" id="IPR000210">
    <property type="entry name" value="BTB/POZ_dom"/>
</dbReference>
<dbReference type="PANTHER" id="PTHR24413">
    <property type="entry name" value="SPECKLE-TYPE POZ PROTEIN"/>
    <property type="match status" value="1"/>
</dbReference>
<accession>A0A8X6Y265</accession>
<name>A0A8X6Y265_9ARAC</name>
<dbReference type="OrthoDB" id="10249567at2759"/>
<reference evidence="3" key="1">
    <citation type="submission" date="2020-08" db="EMBL/GenBank/DDBJ databases">
        <title>Multicomponent nature underlies the extraordinary mechanical properties of spider dragline silk.</title>
        <authorList>
            <person name="Kono N."/>
            <person name="Nakamura H."/>
            <person name="Mori M."/>
            <person name="Yoshida Y."/>
            <person name="Ohtoshi R."/>
            <person name="Malay A.D."/>
            <person name="Moran D.A.P."/>
            <person name="Tomita M."/>
            <person name="Numata K."/>
            <person name="Arakawa K."/>
        </authorList>
    </citation>
    <scope>NUCLEOTIDE SEQUENCE</scope>
</reference>
<dbReference type="Gene3D" id="1.25.40.420">
    <property type="match status" value="1"/>
</dbReference>
<organism evidence="3 4">
    <name type="scientific">Trichonephila inaurata madagascariensis</name>
    <dbReference type="NCBI Taxonomy" id="2747483"/>
    <lineage>
        <taxon>Eukaryota</taxon>
        <taxon>Metazoa</taxon>
        <taxon>Ecdysozoa</taxon>
        <taxon>Arthropoda</taxon>
        <taxon>Chelicerata</taxon>
        <taxon>Arachnida</taxon>
        <taxon>Araneae</taxon>
        <taxon>Araneomorphae</taxon>
        <taxon>Entelegynae</taxon>
        <taxon>Araneoidea</taxon>
        <taxon>Nephilidae</taxon>
        <taxon>Trichonephila</taxon>
        <taxon>Trichonephila inaurata</taxon>
    </lineage>
</organism>
<dbReference type="Proteomes" id="UP000886998">
    <property type="component" value="Unassembled WGS sequence"/>
</dbReference>
<keyword evidence="4" id="KW-1185">Reference proteome</keyword>
<dbReference type="InterPro" id="IPR008974">
    <property type="entry name" value="TRAF-like"/>
</dbReference>
<feature type="domain" description="MATH" evidence="2">
    <location>
        <begin position="12"/>
        <end position="140"/>
    </location>
</feature>
<gene>
    <name evidence="3" type="primary">spopl</name>
    <name evidence="3" type="ORF">TNIN_90831</name>
</gene>
<evidence type="ECO:0000259" key="2">
    <source>
        <dbReference type="PROSITE" id="PS50144"/>
    </source>
</evidence>
<dbReference type="CDD" id="cd00121">
    <property type="entry name" value="MATH"/>
    <property type="match status" value="1"/>
</dbReference>
<evidence type="ECO:0000313" key="3">
    <source>
        <dbReference type="EMBL" id="GFY64268.1"/>
    </source>
</evidence>
<dbReference type="Gene3D" id="3.30.710.10">
    <property type="entry name" value="Potassium Channel Kv1.1, Chain A"/>
    <property type="match status" value="1"/>
</dbReference>
<dbReference type="EMBL" id="BMAV01015169">
    <property type="protein sequence ID" value="GFY64268.1"/>
    <property type="molecule type" value="Genomic_DNA"/>
</dbReference>
<dbReference type="InterPro" id="IPR011333">
    <property type="entry name" value="SKP1/BTB/POZ_sf"/>
</dbReference>
<dbReference type="SUPFAM" id="SSF49599">
    <property type="entry name" value="TRAF domain-like"/>
    <property type="match status" value="1"/>
</dbReference>
<dbReference type="Pfam" id="PF22486">
    <property type="entry name" value="MATH_2"/>
    <property type="match status" value="1"/>
</dbReference>
<protein>
    <submittedName>
        <fullName evidence="3">Speckle-type POZ protein-like</fullName>
    </submittedName>
</protein>
<dbReference type="SMART" id="SM00225">
    <property type="entry name" value="BTB"/>
    <property type="match status" value="1"/>
</dbReference>
<feature type="domain" description="BTB" evidence="1">
    <location>
        <begin position="335"/>
        <end position="402"/>
    </location>
</feature>
<dbReference type="GO" id="GO:0030163">
    <property type="term" value="P:protein catabolic process"/>
    <property type="evidence" value="ECO:0007669"/>
    <property type="project" value="UniProtKB-ARBA"/>
</dbReference>
<dbReference type="Pfam" id="PF00651">
    <property type="entry name" value="BTB"/>
    <property type="match status" value="1"/>
</dbReference>
<dbReference type="InterPro" id="IPR002083">
    <property type="entry name" value="MATH/TRAF_dom"/>
</dbReference>
<comment type="caution">
    <text evidence="3">The sequence shown here is derived from an EMBL/GenBank/DDBJ whole genome shotgun (WGS) entry which is preliminary data.</text>
</comment>
<sequence>MARNWNAESESWLTFFWDIQNFSYCWQKNDECIHTPSFKAGLTEGTTWKYALSPREGFSKDIRYSMFGKCTDGLRNMDVEIDLALLAEDDSILQTTPRERKTMGRDWVWASSAFANRDEVMKTKRNRYLSQDTLRIRCRVWKTDGKAATPATFYATTILRITTRYFHCDVQRFSTLESNYDEIYILSSECEDEKAILKVRMNREDKVTFSINFFCKQMKFLVFQSFVVDTNGRKIDCGKNEVLRDNFRDATCTVPFGKKYLMDNKHSYLKNDVLSLFLECSWCDGYFCCGTEKISYGSKRMDNDLCLLNFDEDRMDSAADLKKDLGFLFAEGLFTDVKICTYTRTFRAHKAILSARSPVFRAMFSTDMKEKTEKIVNIKDLDSDIIYKMLRYMYSNTLEGMHWEKVFKLYSAADKYQIMALKKKCSALLISSLCLNNVCDILGLADLHADEYLKSAVQDYAFKNEMDVFASNKWTEFMKNNVTLAAETMVLKWKRKTDKVMLKINSVR</sequence>
<dbReference type="PROSITE" id="PS50097">
    <property type="entry name" value="BTB"/>
    <property type="match status" value="1"/>
</dbReference>
<proteinExistence type="predicted"/>
<dbReference type="PROSITE" id="PS50144">
    <property type="entry name" value="MATH"/>
    <property type="match status" value="1"/>
</dbReference>
<dbReference type="Gene3D" id="2.60.210.10">
    <property type="entry name" value="Apoptosis, Tumor Necrosis Factor Receptor Associated Protein 2, Chain A"/>
    <property type="match status" value="1"/>
</dbReference>
<dbReference type="SUPFAM" id="SSF54695">
    <property type="entry name" value="POZ domain"/>
    <property type="match status" value="1"/>
</dbReference>